<dbReference type="PROSITE" id="PS50216">
    <property type="entry name" value="DHHC"/>
    <property type="match status" value="1"/>
</dbReference>
<comment type="caution">
    <text evidence="10">The sequence shown here is derived from an EMBL/GenBank/DDBJ whole genome shotgun (WGS) entry which is preliminary data.</text>
</comment>
<evidence type="ECO:0000256" key="3">
    <source>
        <dbReference type="ARBA" id="ARBA00022692"/>
    </source>
</evidence>
<evidence type="ECO:0000259" key="9">
    <source>
        <dbReference type="Pfam" id="PF01529"/>
    </source>
</evidence>
<dbReference type="InterPro" id="IPR039859">
    <property type="entry name" value="PFA4/ZDH16/20/ERF2-like"/>
</dbReference>
<evidence type="ECO:0000256" key="8">
    <source>
        <dbReference type="SAM" id="MobiDB-lite"/>
    </source>
</evidence>
<dbReference type="EC" id="2.3.1.225" evidence="7"/>
<comment type="similarity">
    <text evidence="7">Belongs to the DHHC palmitoyltransferase family.</text>
</comment>
<dbReference type="Proteomes" id="UP000663845">
    <property type="component" value="Unassembled WGS sequence"/>
</dbReference>
<dbReference type="GO" id="GO:0016020">
    <property type="term" value="C:membrane"/>
    <property type="evidence" value="ECO:0007669"/>
    <property type="project" value="UniProtKB-SubCell"/>
</dbReference>
<dbReference type="InterPro" id="IPR001594">
    <property type="entry name" value="Palmitoyltrfase_DHHC"/>
</dbReference>
<evidence type="ECO:0000256" key="6">
    <source>
        <dbReference type="ARBA" id="ARBA00023315"/>
    </source>
</evidence>
<gene>
    <name evidence="10" type="ORF">JYZ213_LOCUS8925</name>
</gene>
<comment type="subcellular location">
    <subcellularLocation>
        <location evidence="1">Membrane</location>
        <topology evidence="1">Multi-pass membrane protein</topology>
    </subcellularLocation>
</comment>
<dbReference type="GO" id="GO:0019706">
    <property type="term" value="F:protein-cysteine S-palmitoyltransferase activity"/>
    <property type="evidence" value="ECO:0007669"/>
    <property type="project" value="UniProtKB-EC"/>
</dbReference>
<feature type="transmembrane region" description="Helical" evidence="7">
    <location>
        <begin position="216"/>
        <end position="240"/>
    </location>
</feature>
<keyword evidence="4 7" id="KW-1133">Transmembrane helix</keyword>
<feature type="compositionally biased region" description="Basic residues" evidence="8">
    <location>
        <begin position="526"/>
        <end position="537"/>
    </location>
</feature>
<evidence type="ECO:0000256" key="7">
    <source>
        <dbReference type="RuleBase" id="RU079119"/>
    </source>
</evidence>
<evidence type="ECO:0000256" key="5">
    <source>
        <dbReference type="ARBA" id="ARBA00023136"/>
    </source>
</evidence>
<keyword evidence="2 7" id="KW-0808">Transferase</keyword>
<dbReference type="Pfam" id="PF01529">
    <property type="entry name" value="DHHC"/>
    <property type="match status" value="2"/>
</dbReference>
<protein>
    <recommendedName>
        <fullName evidence="7">Palmitoyltransferase</fullName>
        <ecNumber evidence="7">2.3.1.225</ecNumber>
    </recommendedName>
</protein>
<reference evidence="10" key="1">
    <citation type="submission" date="2021-02" db="EMBL/GenBank/DDBJ databases">
        <authorList>
            <person name="Nowell W R."/>
        </authorList>
    </citation>
    <scope>NUCLEOTIDE SEQUENCE</scope>
</reference>
<proteinExistence type="inferred from homology"/>
<feature type="transmembrane region" description="Helical" evidence="7">
    <location>
        <begin position="48"/>
        <end position="68"/>
    </location>
</feature>
<dbReference type="PANTHER" id="PTHR12246">
    <property type="entry name" value="PALMITOYLTRANSFERASE ZDHHC16"/>
    <property type="match status" value="1"/>
</dbReference>
<feature type="transmembrane region" description="Helical" evidence="7">
    <location>
        <begin position="16"/>
        <end position="36"/>
    </location>
</feature>
<feature type="transmembrane region" description="Helical" evidence="7">
    <location>
        <begin position="178"/>
        <end position="201"/>
    </location>
</feature>
<evidence type="ECO:0000256" key="2">
    <source>
        <dbReference type="ARBA" id="ARBA00022679"/>
    </source>
</evidence>
<dbReference type="AlphaFoldDB" id="A0A813XAY4"/>
<feature type="domain" description="Palmitoyltransferase DHHC" evidence="9">
    <location>
        <begin position="201"/>
        <end position="300"/>
    </location>
</feature>
<feature type="region of interest" description="Disordered" evidence="8">
    <location>
        <begin position="492"/>
        <end position="537"/>
    </location>
</feature>
<keyword evidence="5 7" id="KW-0472">Membrane</keyword>
<feature type="transmembrane region" description="Helical" evidence="7">
    <location>
        <begin position="142"/>
        <end position="166"/>
    </location>
</feature>
<feature type="transmembrane region" description="Helical" evidence="7">
    <location>
        <begin position="252"/>
        <end position="285"/>
    </location>
</feature>
<sequence length="537" mass="62341">MCFGTSSGKLSQLAHYGPIGAIILIIWITISGYHCLIQWFPPDIKDPLSIINFLIYWIWPVVIFYNYFRAIFVGPGFVPKGWRPPNKEHEKYLQYCNVCDGFKAPRAHHCKKCGRCVMKLDHHCPWINTCTGHFNHANFCWFMFYAIFGCTHALLMLCPCIYRALFAQYYIYARIKNVPIIYFSFTGLISCILSIGLALGVNTCTGHFNHANFCWFMFYAIFGCTHALLMLCPCIYRALFAQYYIYARIKNVPIIYFSFTGLISCILSIGLALGVIFAVGFLLVVQLRSIIRNQTGIESWILRKARDRDHRRVKTFIYPYDLGFKQNLRQVFDWAQTFNVIGDGLTWPVCDGADEYALTREQLDQKRDKRQRTVRYEVVKSYKGSFVTLSYGLRTCICIPCTDETRIPLEKGDYVLVTRWERCWMYGERVSADEMNNKKDDTNKPDKRQHRPRGWFPRCCAYEAFKIEDLWSGKLDPNSDIVAAQFANFGPEGYDDVEEEGNNNVQNEDNHVEEIIPTTPTSTPSKKLKQRKVRQEN</sequence>
<evidence type="ECO:0000256" key="1">
    <source>
        <dbReference type="ARBA" id="ARBA00004141"/>
    </source>
</evidence>
<comment type="domain">
    <text evidence="7">The DHHC domain is required for palmitoyltransferase activity.</text>
</comment>
<evidence type="ECO:0000313" key="11">
    <source>
        <dbReference type="Proteomes" id="UP000663845"/>
    </source>
</evidence>
<comment type="catalytic activity">
    <reaction evidence="7">
        <text>L-cysteinyl-[protein] + hexadecanoyl-CoA = S-hexadecanoyl-L-cysteinyl-[protein] + CoA</text>
        <dbReference type="Rhea" id="RHEA:36683"/>
        <dbReference type="Rhea" id="RHEA-COMP:10131"/>
        <dbReference type="Rhea" id="RHEA-COMP:11032"/>
        <dbReference type="ChEBI" id="CHEBI:29950"/>
        <dbReference type="ChEBI" id="CHEBI:57287"/>
        <dbReference type="ChEBI" id="CHEBI:57379"/>
        <dbReference type="ChEBI" id="CHEBI:74151"/>
        <dbReference type="EC" id="2.3.1.225"/>
    </reaction>
</comment>
<evidence type="ECO:0000313" key="10">
    <source>
        <dbReference type="EMBL" id="CAF0870399.1"/>
    </source>
</evidence>
<accession>A0A813XAY4</accession>
<feature type="domain" description="Palmitoyltransferase DHHC" evidence="9">
    <location>
        <begin position="90"/>
        <end position="195"/>
    </location>
</feature>
<name>A0A813XAY4_9BILA</name>
<dbReference type="EMBL" id="CAJNOG010000062">
    <property type="protein sequence ID" value="CAF0870399.1"/>
    <property type="molecule type" value="Genomic_DNA"/>
</dbReference>
<organism evidence="10 11">
    <name type="scientific">Adineta steineri</name>
    <dbReference type="NCBI Taxonomy" id="433720"/>
    <lineage>
        <taxon>Eukaryota</taxon>
        <taxon>Metazoa</taxon>
        <taxon>Spiralia</taxon>
        <taxon>Gnathifera</taxon>
        <taxon>Rotifera</taxon>
        <taxon>Eurotatoria</taxon>
        <taxon>Bdelloidea</taxon>
        <taxon>Adinetida</taxon>
        <taxon>Adinetidae</taxon>
        <taxon>Adineta</taxon>
    </lineage>
</organism>
<evidence type="ECO:0000256" key="4">
    <source>
        <dbReference type="ARBA" id="ARBA00022989"/>
    </source>
</evidence>
<keyword evidence="3 7" id="KW-0812">Transmembrane</keyword>
<keyword evidence="6 7" id="KW-0012">Acyltransferase</keyword>